<proteinExistence type="predicted"/>
<comment type="caution">
    <text evidence="1">The sequence shown here is derived from an EMBL/GenBank/DDBJ whole genome shotgun (WGS) entry which is preliminary data.</text>
</comment>
<protein>
    <recommendedName>
        <fullName evidence="3">Carboxypeptidase regulatory-like domain-containing protein</fullName>
    </recommendedName>
</protein>
<reference evidence="1 2" key="1">
    <citation type="submission" date="2019-03" db="EMBL/GenBank/DDBJ databases">
        <title>Genomics of glacier-inhabiting Cryobacterium strains.</title>
        <authorList>
            <person name="Liu Q."/>
            <person name="Xin Y.-H."/>
        </authorList>
    </citation>
    <scope>NUCLEOTIDE SEQUENCE [LARGE SCALE GENOMIC DNA]</scope>
    <source>
        <strain evidence="1 2">TMT1-23-1</strain>
    </source>
</reference>
<dbReference type="EMBL" id="SOGQ01000079">
    <property type="protein sequence ID" value="TFC95088.1"/>
    <property type="molecule type" value="Genomic_DNA"/>
</dbReference>
<organism evidence="1 2">
    <name type="scientific">Cryobacterium sinapicolor</name>
    <dbReference type="NCBI Taxonomy" id="1259236"/>
    <lineage>
        <taxon>Bacteria</taxon>
        <taxon>Bacillati</taxon>
        <taxon>Actinomycetota</taxon>
        <taxon>Actinomycetes</taxon>
        <taxon>Micrococcales</taxon>
        <taxon>Microbacteriaceae</taxon>
        <taxon>Cryobacterium</taxon>
    </lineage>
</organism>
<evidence type="ECO:0000313" key="1">
    <source>
        <dbReference type="EMBL" id="TFC95088.1"/>
    </source>
</evidence>
<dbReference type="Proteomes" id="UP000297853">
    <property type="component" value="Unassembled WGS sequence"/>
</dbReference>
<name>A0ABY2IXD0_9MICO</name>
<gene>
    <name evidence="1" type="ORF">E3T28_14200</name>
</gene>
<evidence type="ECO:0008006" key="3">
    <source>
        <dbReference type="Google" id="ProtNLM"/>
    </source>
</evidence>
<dbReference type="RefSeq" id="WP_134432501.1">
    <property type="nucleotide sequence ID" value="NZ_SOGQ01000079.1"/>
</dbReference>
<accession>A0ABY2IXD0</accession>
<evidence type="ECO:0000313" key="2">
    <source>
        <dbReference type="Proteomes" id="UP000297853"/>
    </source>
</evidence>
<keyword evidence="2" id="KW-1185">Reference proteome</keyword>
<sequence>MRSAEGQAILPVAVKNGPFWEPTGAEPLANPRKWATLGVTLSQSDVSELGGTVTRFEEYGGFQISAPPGQYAICYWQQRIGGGVSGCSDLELPREENSLHSRARRSASPF</sequence>